<dbReference type="Proteomes" id="UP000183200">
    <property type="component" value="Unassembled WGS sequence"/>
</dbReference>
<feature type="transmembrane region" description="Helical" evidence="1">
    <location>
        <begin position="85"/>
        <end position="103"/>
    </location>
</feature>
<keyword evidence="1" id="KW-1133">Transmembrane helix</keyword>
<reference evidence="4" key="1">
    <citation type="submission" date="2016-10" db="EMBL/GenBank/DDBJ databases">
        <authorList>
            <person name="Varghese N."/>
            <person name="Submissions S."/>
        </authorList>
    </citation>
    <scope>NUCLEOTIDE SEQUENCE [LARGE SCALE GENOMIC DNA]</scope>
    <source>
        <strain evidence="4">DSM 19110</strain>
    </source>
</reference>
<dbReference type="Pfam" id="PF13559">
    <property type="entry name" value="DUF4129"/>
    <property type="match status" value="1"/>
</dbReference>
<keyword evidence="1" id="KW-0812">Transmembrane</keyword>
<evidence type="ECO:0000313" key="3">
    <source>
        <dbReference type="EMBL" id="SDN91167.1"/>
    </source>
</evidence>
<dbReference type="AlphaFoldDB" id="A0A1H0F8Y5"/>
<dbReference type="RefSeq" id="WP_074611636.1">
    <property type="nucleotide sequence ID" value="NZ_FNGY01000010.1"/>
</dbReference>
<feature type="domain" description="Protein-glutamine gamma-glutamyltransferase-like C-terminal" evidence="2">
    <location>
        <begin position="157"/>
        <end position="219"/>
    </location>
</feature>
<evidence type="ECO:0000259" key="2">
    <source>
        <dbReference type="Pfam" id="PF13559"/>
    </source>
</evidence>
<gene>
    <name evidence="3" type="ORF">SAMN05421820_110109</name>
</gene>
<keyword evidence="1" id="KW-0472">Membrane</keyword>
<evidence type="ECO:0000256" key="1">
    <source>
        <dbReference type="SAM" id="Phobius"/>
    </source>
</evidence>
<sequence>MLITATVSGFPAPLLQKPVRKQVGNDSSKVILRNFDAEKMKAYTEQSEFRYKEKPPDQDSLWARFWRWFWNWFSEVLENKTSGTFIKYGIITVLAGLVVFIIIKAMGLDLKVFSGKSKALEVPYSESLENIHEINFRAEIEKAISVGNYRLAVRLFYLHSLKMMNDSQMINWQPDKTNQAYVGELTDPEKRKQFGELTTQFEYIWYGEFFIDKESFAEVKKDFDRFNRRGT</sequence>
<dbReference type="STRING" id="430522.BFS30_11130"/>
<dbReference type="InterPro" id="IPR025403">
    <property type="entry name" value="TgpA-like_C"/>
</dbReference>
<name>A0A1H0F8Y5_9SPHI</name>
<dbReference type="EMBL" id="FNGY01000010">
    <property type="protein sequence ID" value="SDN91167.1"/>
    <property type="molecule type" value="Genomic_DNA"/>
</dbReference>
<organism evidence="3 4">
    <name type="scientific">Pedobacter steynii</name>
    <dbReference type="NCBI Taxonomy" id="430522"/>
    <lineage>
        <taxon>Bacteria</taxon>
        <taxon>Pseudomonadati</taxon>
        <taxon>Bacteroidota</taxon>
        <taxon>Sphingobacteriia</taxon>
        <taxon>Sphingobacteriales</taxon>
        <taxon>Sphingobacteriaceae</taxon>
        <taxon>Pedobacter</taxon>
    </lineage>
</organism>
<proteinExistence type="predicted"/>
<keyword evidence="4" id="KW-1185">Reference proteome</keyword>
<protein>
    <recommendedName>
        <fullName evidence="2">Protein-glutamine gamma-glutamyltransferase-like C-terminal domain-containing protein</fullName>
    </recommendedName>
</protein>
<evidence type="ECO:0000313" key="4">
    <source>
        <dbReference type="Proteomes" id="UP000183200"/>
    </source>
</evidence>
<accession>A0A1H0F8Y5</accession>